<reference evidence="2" key="2">
    <citation type="submission" date="2021-04" db="EMBL/GenBank/DDBJ databases">
        <authorList>
            <person name="Gilroy R."/>
        </authorList>
    </citation>
    <scope>NUCLEOTIDE SEQUENCE</scope>
    <source>
        <strain evidence="2">ChiSjej1B19-5720</strain>
    </source>
</reference>
<dbReference type="AlphaFoldDB" id="A0A9D2LSR8"/>
<dbReference type="InterPro" id="IPR038750">
    <property type="entry name" value="YczE/YyaS-like"/>
</dbReference>
<comment type="caution">
    <text evidence="2">The sequence shown here is derived from an EMBL/GenBank/DDBJ whole genome shotgun (WGS) entry which is preliminary data.</text>
</comment>
<feature type="transmembrane region" description="Helical" evidence="1">
    <location>
        <begin position="179"/>
        <end position="206"/>
    </location>
</feature>
<gene>
    <name evidence="2" type="ORF">IAA06_08125</name>
</gene>
<dbReference type="PANTHER" id="PTHR40078">
    <property type="entry name" value="INTEGRAL MEMBRANE PROTEIN-RELATED"/>
    <property type="match status" value="1"/>
</dbReference>
<dbReference type="Proteomes" id="UP000823842">
    <property type="component" value="Unassembled WGS sequence"/>
</dbReference>
<keyword evidence="1" id="KW-1133">Transmembrane helix</keyword>
<proteinExistence type="predicted"/>
<keyword evidence="1" id="KW-0812">Transmembrane</keyword>
<feature type="transmembrane region" description="Helical" evidence="1">
    <location>
        <begin position="129"/>
        <end position="149"/>
    </location>
</feature>
<dbReference type="PANTHER" id="PTHR40078:SF1">
    <property type="entry name" value="INTEGRAL MEMBRANE PROTEIN"/>
    <property type="match status" value="1"/>
</dbReference>
<feature type="transmembrane region" description="Helical" evidence="1">
    <location>
        <begin position="100"/>
        <end position="117"/>
    </location>
</feature>
<dbReference type="Pfam" id="PF19700">
    <property type="entry name" value="DUF6198"/>
    <property type="match status" value="1"/>
</dbReference>
<evidence type="ECO:0000313" key="3">
    <source>
        <dbReference type="Proteomes" id="UP000823842"/>
    </source>
</evidence>
<organism evidence="2 3">
    <name type="scientific">Candidatus Blautia faecavium</name>
    <dbReference type="NCBI Taxonomy" id="2838487"/>
    <lineage>
        <taxon>Bacteria</taxon>
        <taxon>Bacillati</taxon>
        <taxon>Bacillota</taxon>
        <taxon>Clostridia</taxon>
        <taxon>Lachnospirales</taxon>
        <taxon>Lachnospiraceae</taxon>
        <taxon>Blautia</taxon>
    </lineage>
</organism>
<dbReference type="EMBL" id="DWYZ01000152">
    <property type="protein sequence ID" value="HJB28747.1"/>
    <property type="molecule type" value="Genomic_DNA"/>
</dbReference>
<evidence type="ECO:0000313" key="2">
    <source>
        <dbReference type="EMBL" id="HJB28747.1"/>
    </source>
</evidence>
<keyword evidence="1" id="KW-0472">Membrane</keyword>
<name>A0A9D2LSR8_9FIRM</name>
<feature type="transmembrane region" description="Helical" evidence="1">
    <location>
        <begin position="29"/>
        <end position="48"/>
    </location>
</feature>
<sequence>MQGERKLKENKRKFAADTSQRSIKDWVKALLVLLLGLIIAHLGVTLFLLSELGTDTFTVFIQGLSRVFGLTVGTVHVIVLCILMFLMLISTKGYVKPGTVVCAFCGGPIIDFFTWLLGEAVNGASFMPVRIGSMLLGCVILSLGMSVVINSNAGTGPNDLVAIILSDKIEKMEFRWVRVACDLFFVVLGFFLGGTVGVGTVCAVFLTGPLVQFWLPITKKFTESAGC</sequence>
<accession>A0A9D2LSR8</accession>
<evidence type="ECO:0000256" key="1">
    <source>
        <dbReference type="SAM" id="Phobius"/>
    </source>
</evidence>
<protein>
    <submittedName>
        <fullName evidence="2">YitT family protein</fullName>
    </submittedName>
</protein>
<feature type="transmembrane region" description="Helical" evidence="1">
    <location>
        <begin position="68"/>
        <end position="88"/>
    </location>
</feature>
<reference evidence="2" key="1">
    <citation type="journal article" date="2021" name="PeerJ">
        <title>Extensive microbial diversity within the chicken gut microbiome revealed by metagenomics and culture.</title>
        <authorList>
            <person name="Gilroy R."/>
            <person name="Ravi A."/>
            <person name="Getino M."/>
            <person name="Pursley I."/>
            <person name="Horton D.L."/>
            <person name="Alikhan N.F."/>
            <person name="Baker D."/>
            <person name="Gharbi K."/>
            <person name="Hall N."/>
            <person name="Watson M."/>
            <person name="Adriaenssens E.M."/>
            <person name="Foster-Nyarko E."/>
            <person name="Jarju S."/>
            <person name="Secka A."/>
            <person name="Antonio M."/>
            <person name="Oren A."/>
            <person name="Chaudhuri R.R."/>
            <person name="La Ragione R."/>
            <person name="Hildebrand F."/>
            <person name="Pallen M.J."/>
        </authorList>
    </citation>
    <scope>NUCLEOTIDE SEQUENCE</scope>
    <source>
        <strain evidence="2">ChiSjej1B19-5720</strain>
    </source>
</reference>